<evidence type="ECO:0000313" key="2">
    <source>
        <dbReference type="EMBL" id="MPM37810.1"/>
    </source>
</evidence>
<feature type="domain" description="3-keto-alpha-glucoside-1,2-lyase/3-keto-2-hydroxy-glucal hydratase" evidence="1">
    <location>
        <begin position="176"/>
        <end position="349"/>
    </location>
</feature>
<gene>
    <name evidence="2" type="ORF">SDC9_84429</name>
</gene>
<accession>A0A644ZAA1</accession>
<evidence type="ECO:0000259" key="1">
    <source>
        <dbReference type="Pfam" id="PF06439"/>
    </source>
</evidence>
<protein>
    <recommendedName>
        <fullName evidence="1">3-keto-alpha-glucoside-1,2-lyase/3-keto-2-hydroxy-glucal hydratase domain-containing protein</fullName>
    </recommendedName>
</protein>
<dbReference type="Gene3D" id="2.60.120.560">
    <property type="entry name" value="Exo-inulinase, domain 1"/>
    <property type="match status" value="1"/>
</dbReference>
<dbReference type="EMBL" id="VSSQ01008073">
    <property type="protein sequence ID" value="MPM37810.1"/>
    <property type="molecule type" value="Genomic_DNA"/>
</dbReference>
<comment type="caution">
    <text evidence="2">The sequence shown here is derived from an EMBL/GenBank/DDBJ whole genome shotgun (WGS) entry which is preliminary data.</text>
</comment>
<dbReference type="AlphaFoldDB" id="A0A644ZAA1"/>
<sequence length="354" mass="39252">MISLTTFNLLLVIVLGCFWGSCSERKQDSGIAVPQNDVSSYLGQWTFDFGQRSVGWLQVRQEVGYLDADLMWGGGGVFYGLPYVYVAGGDLYLGRNSRSTVLTRDTEGQPLLSRSYPAWIELTREGDSISGYYLSPKVDGTGLDSIYIRGAKLPEMQPAPDLSKLSFGEPVRLIRNNGDLTGWRLIEEDLKNGWTMNDGVLTNNPVQTEGEEHIRYGNLRTEDVYEDFNLKLEVNAPRGSNSGVYLRGMYEVQVADSYDRPLDWGGSMGAIFTRITPTVKAEKPAGEWQDLDITLYKRHITVKLNGVTIIENQPVYGATGGAIQSDITAPGPIYLQGDHTAISYRNIVLTPIIN</sequence>
<proteinExistence type="predicted"/>
<organism evidence="2">
    <name type="scientific">bioreactor metagenome</name>
    <dbReference type="NCBI Taxonomy" id="1076179"/>
    <lineage>
        <taxon>unclassified sequences</taxon>
        <taxon>metagenomes</taxon>
        <taxon>ecological metagenomes</taxon>
    </lineage>
</organism>
<dbReference type="GO" id="GO:0016787">
    <property type="term" value="F:hydrolase activity"/>
    <property type="evidence" value="ECO:0007669"/>
    <property type="project" value="InterPro"/>
</dbReference>
<reference evidence="2" key="1">
    <citation type="submission" date="2019-08" db="EMBL/GenBank/DDBJ databases">
        <authorList>
            <person name="Kucharzyk K."/>
            <person name="Murdoch R.W."/>
            <person name="Higgins S."/>
            <person name="Loffler F."/>
        </authorList>
    </citation>
    <scope>NUCLEOTIDE SEQUENCE</scope>
</reference>
<dbReference type="Pfam" id="PF06439">
    <property type="entry name" value="3keto-disac_hyd"/>
    <property type="match status" value="1"/>
</dbReference>
<name>A0A644ZAA1_9ZZZZ</name>
<dbReference type="InterPro" id="IPR010496">
    <property type="entry name" value="AL/BT2_dom"/>
</dbReference>